<gene>
    <name evidence="2" type="ORF">CPZ25_014385</name>
</gene>
<dbReference type="SUPFAM" id="SSF140931">
    <property type="entry name" value="Fic-like"/>
    <property type="match status" value="1"/>
</dbReference>
<dbReference type="AlphaFoldDB" id="A0A4P9CA37"/>
<dbReference type="InterPro" id="IPR003812">
    <property type="entry name" value="Fido"/>
</dbReference>
<dbReference type="KEGG" id="emt:CPZ25_014385"/>
<dbReference type="Gene3D" id="1.10.3290.10">
    <property type="entry name" value="Fido-like domain"/>
    <property type="match status" value="1"/>
</dbReference>
<keyword evidence="3" id="KW-1185">Reference proteome</keyword>
<accession>A0A4P9CA37</accession>
<name>A0A4P9CA37_EUBML</name>
<reference evidence="2 3" key="1">
    <citation type="submission" date="2018-05" db="EMBL/GenBank/DDBJ databases">
        <title>Genome comparison of Eubacterium sp.</title>
        <authorList>
            <person name="Feng Y."/>
            <person name="Sanchez-Andrea I."/>
            <person name="Stams A.J.M."/>
            <person name="De Vos W.M."/>
        </authorList>
    </citation>
    <scope>NUCLEOTIDE SEQUENCE [LARGE SCALE GENOMIC DNA]</scope>
    <source>
        <strain evidence="2 3">YI</strain>
    </source>
</reference>
<dbReference type="PROSITE" id="PS51459">
    <property type="entry name" value="FIDO"/>
    <property type="match status" value="1"/>
</dbReference>
<sequence length="234" mass="28158">MVKNELLECLLREKEARHSNGVIYYYTQTKMAYNSNRFEGNRLSEDQVREIFLKNTILSSNNIPVDINDIIKTINHFNAFDYMLEIAREPLTEKVIKKFHFLLNRGTICEYTKDRIEAYINNQNMESILSEYAINILLEKYNTLIKKSLHNLIEFYMQFEMIHPFKEGNGKVGRLILFKECLNSGIMPFIIMKDFRLYYKREINDYEKKKRYLNEICLLSQDQYRTICKYFQII</sequence>
<proteinExistence type="predicted"/>
<dbReference type="InterPro" id="IPR036597">
    <property type="entry name" value="Fido-like_dom_sf"/>
</dbReference>
<dbReference type="RefSeq" id="WP_058696100.1">
    <property type="nucleotide sequence ID" value="NZ_CP029487.1"/>
</dbReference>
<organism evidence="2 3">
    <name type="scientific">Eubacterium maltosivorans</name>
    <dbReference type="NCBI Taxonomy" id="2041044"/>
    <lineage>
        <taxon>Bacteria</taxon>
        <taxon>Bacillati</taxon>
        <taxon>Bacillota</taxon>
        <taxon>Clostridia</taxon>
        <taxon>Eubacteriales</taxon>
        <taxon>Eubacteriaceae</taxon>
        <taxon>Eubacterium</taxon>
    </lineage>
</organism>
<protein>
    <submittedName>
        <fullName evidence="2">Cell filamentation protein Fic</fullName>
    </submittedName>
</protein>
<dbReference type="Pfam" id="PF02661">
    <property type="entry name" value="Fic"/>
    <property type="match status" value="1"/>
</dbReference>
<dbReference type="Proteomes" id="UP000218387">
    <property type="component" value="Chromosome"/>
</dbReference>
<dbReference type="EMBL" id="CP029487">
    <property type="protein sequence ID" value="QCT72468.1"/>
    <property type="molecule type" value="Genomic_DNA"/>
</dbReference>
<evidence type="ECO:0000313" key="2">
    <source>
        <dbReference type="EMBL" id="QCT72468.1"/>
    </source>
</evidence>
<evidence type="ECO:0000259" key="1">
    <source>
        <dbReference type="PROSITE" id="PS51459"/>
    </source>
</evidence>
<evidence type="ECO:0000313" key="3">
    <source>
        <dbReference type="Proteomes" id="UP000218387"/>
    </source>
</evidence>
<feature type="domain" description="Fido" evidence="1">
    <location>
        <begin position="91"/>
        <end position="222"/>
    </location>
</feature>